<dbReference type="RefSeq" id="WP_130095115.1">
    <property type="nucleotide sequence ID" value="NZ_SETE01000010.1"/>
</dbReference>
<evidence type="ECO:0000256" key="1">
    <source>
        <dbReference type="ARBA" id="ARBA00022598"/>
    </source>
</evidence>
<dbReference type="SMART" id="SM00878">
    <property type="entry name" value="Biotin_carb_C"/>
    <property type="match status" value="1"/>
</dbReference>
<evidence type="ECO:0000313" key="9">
    <source>
        <dbReference type="Proteomes" id="UP000293952"/>
    </source>
</evidence>
<reference evidence="8 9" key="1">
    <citation type="submission" date="2019-02" db="EMBL/GenBank/DDBJ databases">
        <title>Genome sequence of the sea-ice species Brumimicrobium glaciale.</title>
        <authorList>
            <person name="Bowman J.P."/>
        </authorList>
    </citation>
    <scope>NUCLEOTIDE SEQUENCE [LARGE SCALE GENOMIC DNA]</scope>
    <source>
        <strain evidence="8 9">IC156</strain>
    </source>
</reference>
<dbReference type="PROSITE" id="PS00866">
    <property type="entry name" value="CPSASE_1"/>
    <property type="match status" value="1"/>
</dbReference>
<dbReference type="AlphaFoldDB" id="A0A4Q4KD83"/>
<dbReference type="FunFam" id="3.30.1490.20:FF:000003">
    <property type="entry name" value="acetyl-CoA carboxylase isoform X1"/>
    <property type="match status" value="1"/>
</dbReference>
<comment type="caution">
    <text evidence="8">The sequence shown here is derived from an EMBL/GenBank/DDBJ whole genome shotgun (WGS) entry which is preliminary data.</text>
</comment>
<organism evidence="8 9">
    <name type="scientific">Brumimicrobium glaciale</name>
    <dbReference type="NCBI Taxonomy" id="200475"/>
    <lineage>
        <taxon>Bacteria</taxon>
        <taxon>Pseudomonadati</taxon>
        <taxon>Bacteroidota</taxon>
        <taxon>Flavobacteriia</taxon>
        <taxon>Flavobacteriales</taxon>
        <taxon>Crocinitomicaceae</taxon>
        <taxon>Brumimicrobium</taxon>
    </lineage>
</organism>
<proteinExistence type="predicted"/>
<dbReference type="InterPro" id="IPR016185">
    <property type="entry name" value="PreATP-grasp_dom_sf"/>
</dbReference>
<dbReference type="PROSITE" id="PS00867">
    <property type="entry name" value="CPSASE_2"/>
    <property type="match status" value="1"/>
</dbReference>
<protein>
    <submittedName>
        <fullName evidence="8">Acetyl-CoA carboxylase biotin carboxylase subunit</fullName>
    </submittedName>
</protein>
<dbReference type="Pfam" id="PF00289">
    <property type="entry name" value="Biotin_carb_N"/>
    <property type="match status" value="1"/>
</dbReference>
<keyword evidence="2 5" id="KW-0547">Nucleotide-binding</keyword>
<dbReference type="NCBIfam" id="NF006367">
    <property type="entry name" value="PRK08591.1"/>
    <property type="match status" value="1"/>
</dbReference>
<dbReference type="InterPro" id="IPR011764">
    <property type="entry name" value="Biotin_carboxylation_dom"/>
</dbReference>
<evidence type="ECO:0000256" key="5">
    <source>
        <dbReference type="PROSITE-ProRule" id="PRU00409"/>
    </source>
</evidence>
<accession>A0A4Q4KD83</accession>
<keyword evidence="3 5" id="KW-0067">ATP-binding</keyword>
<feature type="domain" description="ATP-grasp" evidence="6">
    <location>
        <begin position="119"/>
        <end position="316"/>
    </location>
</feature>
<dbReference type="GO" id="GO:0005524">
    <property type="term" value="F:ATP binding"/>
    <property type="evidence" value="ECO:0007669"/>
    <property type="project" value="UniProtKB-UniRule"/>
</dbReference>
<dbReference type="FunFam" id="3.30.470.20:FF:000028">
    <property type="entry name" value="Methylcrotonoyl-CoA carboxylase subunit alpha, mitochondrial"/>
    <property type="match status" value="1"/>
</dbReference>
<dbReference type="FunFam" id="3.40.50.20:FF:000010">
    <property type="entry name" value="Propionyl-CoA carboxylase subunit alpha"/>
    <property type="match status" value="1"/>
</dbReference>
<dbReference type="InterPro" id="IPR050856">
    <property type="entry name" value="Biotin_carboxylase_complex"/>
</dbReference>
<dbReference type="InterPro" id="IPR011761">
    <property type="entry name" value="ATP-grasp"/>
</dbReference>
<name>A0A4Q4KD83_9FLAO</name>
<dbReference type="PANTHER" id="PTHR18866:SF33">
    <property type="entry name" value="METHYLCROTONOYL-COA CARBOXYLASE SUBUNIT ALPHA, MITOCHONDRIAL-RELATED"/>
    <property type="match status" value="1"/>
</dbReference>
<dbReference type="SUPFAM" id="SSF56059">
    <property type="entry name" value="Glutathione synthetase ATP-binding domain-like"/>
    <property type="match status" value="1"/>
</dbReference>
<dbReference type="PANTHER" id="PTHR18866">
    <property type="entry name" value="CARBOXYLASE:PYRUVATE/ACETYL-COA/PROPIONYL-COA CARBOXYLASE"/>
    <property type="match status" value="1"/>
</dbReference>
<dbReference type="Proteomes" id="UP000293952">
    <property type="component" value="Unassembled WGS sequence"/>
</dbReference>
<dbReference type="InterPro" id="IPR005481">
    <property type="entry name" value="BC-like_N"/>
</dbReference>
<dbReference type="EMBL" id="SETE01000010">
    <property type="protein sequence ID" value="RYM30825.1"/>
    <property type="molecule type" value="Genomic_DNA"/>
</dbReference>
<evidence type="ECO:0000259" key="6">
    <source>
        <dbReference type="PROSITE" id="PS50975"/>
    </source>
</evidence>
<dbReference type="InterPro" id="IPR005482">
    <property type="entry name" value="Biotin_COase_C"/>
</dbReference>
<dbReference type="SUPFAM" id="SSF52440">
    <property type="entry name" value="PreATP-grasp domain"/>
    <property type="match status" value="1"/>
</dbReference>
<dbReference type="SUPFAM" id="SSF51246">
    <property type="entry name" value="Rudiment single hybrid motif"/>
    <property type="match status" value="1"/>
</dbReference>
<evidence type="ECO:0000259" key="7">
    <source>
        <dbReference type="PROSITE" id="PS50979"/>
    </source>
</evidence>
<dbReference type="Gene3D" id="3.30.470.20">
    <property type="entry name" value="ATP-grasp fold, B domain"/>
    <property type="match status" value="1"/>
</dbReference>
<dbReference type="Pfam" id="PF02786">
    <property type="entry name" value="CPSase_L_D2"/>
    <property type="match status" value="1"/>
</dbReference>
<dbReference type="GO" id="GO:0046872">
    <property type="term" value="F:metal ion binding"/>
    <property type="evidence" value="ECO:0007669"/>
    <property type="project" value="InterPro"/>
</dbReference>
<feature type="domain" description="Biotin carboxylation" evidence="7">
    <location>
        <begin position="1"/>
        <end position="445"/>
    </location>
</feature>
<evidence type="ECO:0000313" key="8">
    <source>
        <dbReference type="EMBL" id="RYM30825.1"/>
    </source>
</evidence>
<keyword evidence="4" id="KW-0092">Biotin</keyword>
<evidence type="ECO:0000256" key="3">
    <source>
        <dbReference type="ARBA" id="ARBA00022840"/>
    </source>
</evidence>
<dbReference type="OrthoDB" id="9807469at2"/>
<evidence type="ECO:0000256" key="2">
    <source>
        <dbReference type="ARBA" id="ARBA00022741"/>
    </source>
</evidence>
<gene>
    <name evidence="8" type="ORF">ERX46_17235</name>
</gene>
<evidence type="ECO:0000256" key="4">
    <source>
        <dbReference type="ARBA" id="ARBA00023267"/>
    </source>
</evidence>
<dbReference type="PROSITE" id="PS50975">
    <property type="entry name" value="ATP_GRASP"/>
    <property type="match status" value="1"/>
</dbReference>
<sequence>MKKVLIANRGEIARRVIRTLKKMNIKSVAVYSEADKNAPFVHEADEAVHIGPAPSAESYLVQDKIIQVAKDLNVDAIHPGYGFLSENADFAKRLKKEGIILIGPSAEAMQLMGDKLSAKQAVKAYDVPLVPGIDKAVVDFNEAREIAIQIGFPVLIKASAGGGGKGMRLVEKAEDMEEQMGLAQSEARSSFGNDAVFVEKFVTKPRHIEIQIFADNHGNVIHLHERECSIQRRHQKVIEEAPSAVLTPELRKEMGEAACAVAKACNYSGAGTVEFLLDGDLKFYFLEMNTRLQVEHPVTEEITGLDLVELQIRVADNEVLPIKQEDVQMNGHAMEVRVYAEDALSNFMPDIGTLNRYKKPVADYIRIDDAFEEGMEIPIYYDPMIAKLVTWGETREESIDRMIEAIDGYEISGLRTTLDFGKYVMKHPAFRSGDFDTNFVKHYFSDPLIMHTAQEEEKRALEASLDTIWKDVIATKNKEVISEKM</sequence>
<dbReference type="Pfam" id="PF02785">
    <property type="entry name" value="Biotin_carb_C"/>
    <property type="match status" value="1"/>
</dbReference>
<dbReference type="GO" id="GO:0016874">
    <property type="term" value="F:ligase activity"/>
    <property type="evidence" value="ECO:0007669"/>
    <property type="project" value="UniProtKB-KW"/>
</dbReference>
<keyword evidence="9" id="KW-1185">Reference proteome</keyword>
<dbReference type="InterPro" id="IPR011054">
    <property type="entry name" value="Rudment_hybrid_motif"/>
</dbReference>
<dbReference type="InterPro" id="IPR005479">
    <property type="entry name" value="CPAse_ATP-bd"/>
</dbReference>
<keyword evidence="1" id="KW-0436">Ligase</keyword>
<dbReference type="PROSITE" id="PS50979">
    <property type="entry name" value="BC"/>
    <property type="match status" value="1"/>
</dbReference>